<gene>
    <name evidence="1" type="ORF">QUF85_10860</name>
</gene>
<dbReference type="RefSeq" id="WP_289349586.1">
    <property type="nucleotide sequence ID" value="NZ_JAUCFI010000003.1"/>
</dbReference>
<reference evidence="1" key="1">
    <citation type="submission" date="2023-06" db="EMBL/GenBank/DDBJ databases">
        <title>Comparative genomics of Bacillaceae isolates and their secondary metabolite potential.</title>
        <authorList>
            <person name="Song L."/>
            <person name="Nielsen L.J."/>
            <person name="Mohite O."/>
            <person name="Xu X."/>
            <person name="Weber T."/>
            <person name="Kovacs A.T."/>
        </authorList>
    </citation>
    <scope>NUCLEOTIDE SEQUENCE</scope>
    <source>
        <strain evidence="1">G1S1</strain>
    </source>
</reference>
<evidence type="ECO:0000313" key="2">
    <source>
        <dbReference type="Proteomes" id="UP001238973"/>
    </source>
</evidence>
<dbReference type="Pfam" id="PF02810">
    <property type="entry name" value="SEC-C"/>
    <property type="match status" value="1"/>
</dbReference>
<dbReference type="EMBL" id="JAUCFI010000003">
    <property type="protein sequence ID" value="MDM5283803.1"/>
    <property type="molecule type" value="Genomic_DNA"/>
</dbReference>
<protein>
    <submittedName>
        <fullName evidence="1">SEC-C domain-containing protein</fullName>
    </submittedName>
</protein>
<name>A0AAJ1QLV7_9BACI</name>
<sequence>MRKEEIINLFIEKIPENHILNYHVHLCKKHSLSRTVHPFLGMMSEALEYLDNLMPTYANRIVTWLSTLVNKSEYEQNFAVFGEILVLFKVAKVANCVNGQPYIVPEPSSKKDSKNPEFRSNIQGIYYAGEVKTPSLAEYIYNRQSGIQITTHLPDRDIFIDDKIISPNILRIRDNLVNTHNKYKEYIQKPEYKEDYRFLFIVWDDFINEPISALINPYCGLFTKNTFYPESDFNLIDGVFIIRHLHQFRRILRNEEFMYDLVHAFDWPSEQYPVAFVQNPNGRKVPDVFIEKFSAINPNDMLFAEYRPTDWVDWRTGIALIGLSSIPKEYHKRIVEIVRESADTHLDLALPESANFGVLNLDKFVEESMESNGGSVNYEKVMVEFSDAILLAKQAQVRYEQMEKEYQLKQSEEIYKSQLETLKRALGVNDQFLIKPLITSVNINNHSKNLMEEKVIRNTIVGRNEKCPCGSGLKYKRCCLEKDFKGMV</sequence>
<comment type="caution">
    <text evidence="1">The sequence shown here is derived from an EMBL/GenBank/DDBJ whole genome shotgun (WGS) entry which is preliminary data.</text>
</comment>
<organism evidence="1 2">
    <name type="scientific">Peribacillus frigoritolerans</name>
    <dbReference type="NCBI Taxonomy" id="450367"/>
    <lineage>
        <taxon>Bacteria</taxon>
        <taxon>Bacillati</taxon>
        <taxon>Bacillota</taxon>
        <taxon>Bacilli</taxon>
        <taxon>Bacillales</taxon>
        <taxon>Bacillaceae</taxon>
        <taxon>Peribacillus</taxon>
    </lineage>
</organism>
<dbReference type="Gene3D" id="3.10.450.50">
    <property type="match status" value="1"/>
</dbReference>
<dbReference type="Proteomes" id="UP001238973">
    <property type="component" value="Unassembled WGS sequence"/>
</dbReference>
<accession>A0AAJ1QLV7</accession>
<evidence type="ECO:0000313" key="1">
    <source>
        <dbReference type="EMBL" id="MDM5283803.1"/>
    </source>
</evidence>
<dbReference type="InterPro" id="IPR004027">
    <property type="entry name" value="SEC_C_motif"/>
</dbReference>
<proteinExistence type="predicted"/>
<dbReference type="AlphaFoldDB" id="A0AAJ1QLV7"/>
<dbReference type="SUPFAM" id="SSF103642">
    <property type="entry name" value="Sec-C motif"/>
    <property type="match status" value="1"/>
</dbReference>